<keyword evidence="4" id="KW-1003">Cell membrane</keyword>
<dbReference type="InterPro" id="IPR037294">
    <property type="entry name" value="ABC_BtuC-like"/>
</dbReference>
<comment type="caution">
    <text evidence="9">The sequence shown here is derived from an EMBL/GenBank/DDBJ whole genome shotgun (WGS) entry which is preliminary data.</text>
</comment>
<feature type="transmembrane region" description="Helical" evidence="8">
    <location>
        <begin position="138"/>
        <end position="160"/>
    </location>
</feature>
<comment type="similarity">
    <text evidence="2">Belongs to the binding-protein-dependent transport system permease family. FecCD subfamily.</text>
</comment>
<accession>A0A094QF12</accession>
<feature type="transmembrane region" description="Helical" evidence="8">
    <location>
        <begin position="81"/>
        <end position="102"/>
    </location>
</feature>
<dbReference type="Pfam" id="PF01032">
    <property type="entry name" value="FecCD"/>
    <property type="match status" value="1"/>
</dbReference>
<dbReference type="PANTHER" id="PTHR30472">
    <property type="entry name" value="FERRIC ENTEROBACTIN TRANSPORT SYSTEM PERMEASE PROTEIN"/>
    <property type="match status" value="1"/>
</dbReference>
<feature type="transmembrane region" description="Helical" evidence="8">
    <location>
        <begin position="108"/>
        <end position="131"/>
    </location>
</feature>
<evidence type="ECO:0008006" key="10">
    <source>
        <dbReference type="Google" id="ProtNLM"/>
    </source>
</evidence>
<sequence>MKKIYLLASAIPLLLLIALAIGATEVNHVWSSIFSFDFNSESLDDQIIWQIRAPRVIAAILIGAILGIAGSLSQAATNNPLADPALLGTTAGAAAGVVIGVATNLVSLGSFTAVIAAAIGAMAATLFTFWLARSALQLIIMGISVSAILTALVGIAISLIDRSDLRSITFWSLGSLALIASSDLFILIAVTALALLVALKLSPQLDLLSLGDSAVRHIGRDPQRIRLKAFLTLSVAVAASVSTVGTIAFFALAAPHIARFIVGPRHRNLLIASAVIGSIILLLADTAARSVAPPQDLPIGILIALCAAPLLILALKKGAMQWR</sequence>
<evidence type="ECO:0000256" key="2">
    <source>
        <dbReference type="ARBA" id="ARBA00007935"/>
    </source>
</evidence>
<protein>
    <recommendedName>
        <fullName evidence="10">Iron ABC transporter permease</fullName>
    </recommendedName>
</protein>
<evidence type="ECO:0000256" key="1">
    <source>
        <dbReference type="ARBA" id="ARBA00004651"/>
    </source>
</evidence>
<dbReference type="PANTHER" id="PTHR30472:SF25">
    <property type="entry name" value="ABC TRANSPORTER PERMEASE PROTEIN MJ0876-RELATED"/>
    <property type="match status" value="1"/>
</dbReference>
<name>A0A094QF12_9ZZZZ</name>
<keyword evidence="5 8" id="KW-0812">Transmembrane</keyword>
<evidence type="ECO:0000313" key="9">
    <source>
        <dbReference type="EMBL" id="KGA20844.1"/>
    </source>
</evidence>
<feature type="transmembrane region" description="Helical" evidence="8">
    <location>
        <begin position="46"/>
        <end position="69"/>
    </location>
</feature>
<dbReference type="GO" id="GO:0022857">
    <property type="term" value="F:transmembrane transporter activity"/>
    <property type="evidence" value="ECO:0007669"/>
    <property type="project" value="InterPro"/>
</dbReference>
<evidence type="ECO:0000256" key="8">
    <source>
        <dbReference type="SAM" id="Phobius"/>
    </source>
</evidence>
<dbReference type="AlphaFoldDB" id="A0A094QF12"/>
<evidence type="ECO:0000256" key="4">
    <source>
        <dbReference type="ARBA" id="ARBA00022475"/>
    </source>
</evidence>
<feature type="transmembrane region" description="Helical" evidence="8">
    <location>
        <begin position="296"/>
        <end position="315"/>
    </location>
</feature>
<proteinExistence type="inferred from homology"/>
<feature type="transmembrane region" description="Helical" evidence="8">
    <location>
        <begin position="266"/>
        <end position="284"/>
    </location>
</feature>
<dbReference type="EMBL" id="JNSK01000001">
    <property type="protein sequence ID" value="KGA20844.1"/>
    <property type="molecule type" value="Genomic_DNA"/>
</dbReference>
<feature type="transmembrane region" description="Helical" evidence="8">
    <location>
        <begin position="230"/>
        <end position="254"/>
    </location>
</feature>
<dbReference type="SUPFAM" id="SSF81345">
    <property type="entry name" value="ABC transporter involved in vitamin B12 uptake, BtuC"/>
    <property type="match status" value="1"/>
</dbReference>
<evidence type="ECO:0000256" key="6">
    <source>
        <dbReference type="ARBA" id="ARBA00022989"/>
    </source>
</evidence>
<dbReference type="CDD" id="cd06550">
    <property type="entry name" value="TM_ABC_iron-siderophores_like"/>
    <property type="match status" value="1"/>
</dbReference>
<dbReference type="GO" id="GO:0005886">
    <property type="term" value="C:plasma membrane"/>
    <property type="evidence" value="ECO:0007669"/>
    <property type="project" value="UniProtKB-SubCell"/>
</dbReference>
<organism evidence="9">
    <name type="scientific">freshwater metagenome</name>
    <dbReference type="NCBI Taxonomy" id="449393"/>
    <lineage>
        <taxon>unclassified sequences</taxon>
        <taxon>metagenomes</taxon>
        <taxon>ecological metagenomes</taxon>
    </lineage>
</organism>
<keyword evidence="7 8" id="KW-0472">Membrane</keyword>
<dbReference type="InterPro" id="IPR000522">
    <property type="entry name" value="ABC_transptr_permease_BtuC"/>
</dbReference>
<dbReference type="Gene3D" id="1.10.3470.10">
    <property type="entry name" value="ABC transporter involved in vitamin B12 uptake, BtuC"/>
    <property type="match status" value="1"/>
</dbReference>
<feature type="transmembrane region" description="Helical" evidence="8">
    <location>
        <begin position="172"/>
        <end position="199"/>
    </location>
</feature>
<keyword evidence="6 8" id="KW-1133">Transmembrane helix</keyword>
<evidence type="ECO:0000256" key="7">
    <source>
        <dbReference type="ARBA" id="ARBA00023136"/>
    </source>
</evidence>
<evidence type="ECO:0000256" key="5">
    <source>
        <dbReference type="ARBA" id="ARBA00022692"/>
    </source>
</evidence>
<keyword evidence="3" id="KW-0813">Transport</keyword>
<gene>
    <name evidence="9" type="ORF">GM50_0680</name>
</gene>
<reference evidence="9" key="1">
    <citation type="submission" date="2014-05" db="EMBL/GenBank/DDBJ databases">
        <title>Key roles for freshwater Actinobacteria revealed by deep metagenomic sequencing.</title>
        <authorList>
            <person name="Ghai R."/>
            <person name="Mizuno C.M."/>
            <person name="Picazo A."/>
            <person name="Camacho A."/>
            <person name="Rodriguez-Valera F."/>
        </authorList>
    </citation>
    <scope>NUCLEOTIDE SEQUENCE</scope>
</reference>
<comment type="subcellular location">
    <subcellularLocation>
        <location evidence="1">Cell membrane</location>
        <topology evidence="1">Multi-pass membrane protein</topology>
    </subcellularLocation>
</comment>
<evidence type="ECO:0000256" key="3">
    <source>
        <dbReference type="ARBA" id="ARBA00022448"/>
    </source>
</evidence>